<feature type="transmembrane region" description="Helical" evidence="1">
    <location>
        <begin position="7"/>
        <end position="28"/>
    </location>
</feature>
<organism evidence="3 4">
    <name type="scientific">Kangiella spongicola</name>
    <dbReference type="NCBI Taxonomy" id="796379"/>
    <lineage>
        <taxon>Bacteria</taxon>
        <taxon>Pseudomonadati</taxon>
        <taxon>Pseudomonadota</taxon>
        <taxon>Gammaproteobacteria</taxon>
        <taxon>Kangiellales</taxon>
        <taxon>Kangiellaceae</taxon>
        <taxon>Kangiella</taxon>
    </lineage>
</organism>
<evidence type="ECO:0000313" key="4">
    <source>
        <dbReference type="Proteomes" id="UP000247689"/>
    </source>
</evidence>
<dbReference type="Proteomes" id="UP000247689">
    <property type="component" value="Unassembled WGS sequence"/>
</dbReference>
<evidence type="ECO:0000256" key="1">
    <source>
        <dbReference type="SAM" id="Phobius"/>
    </source>
</evidence>
<feature type="transmembrane region" description="Helical" evidence="1">
    <location>
        <begin position="231"/>
        <end position="252"/>
    </location>
</feature>
<feature type="domain" description="DUF3592" evidence="2">
    <location>
        <begin position="43"/>
        <end position="129"/>
    </location>
</feature>
<comment type="caution">
    <text evidence="3">The sequence shown here is derived from an EMBL/GenBank/DDBJ whole genome shotgun (WGS) entry which is preliminary data.</text>
</comment>
<dbReference type="Pfam" id="PF12158">
    <property type="entry name" value="DUF3592"/>
    <property type="match status" value="1"/>
</dbReference>
<dbReference type="InterPro" id="IPR021994">
    <property type="entry name" value="DUF3592"/>
</dbReference>
<dbReference type="AlphaFoldDB" id="A0A318DB79"/>
<protein>
    <submittedName>
        <fullName evidence="3">DUF3592 domain-containing protein</fullName>
    </submittedName>
</protein>
<dbReference type="RefSeq" id="WP_110201172.1">
    <property type="nucleotide sequence ID" value="NZ_QICH01000002.1"/>
</dbReference>
<accession>A0A318DB79</accession>
<proteinExistence type="predicted"/>
<feature type="transmembrane region" description="Helical" evidence="1">
    <location>
        <begin position="132"/>
        <end position="155"/>
    </location>
</feature>
<evidence type="ECO:0000259" key="2">
    <source>
        <dbReference type="Pfam" id="PF12158"/>
    </source>
</evidence>
<name>A0A318DB79_9GAMM</name>
<reference evidence="3 4" key="1">
    <citation type="submission" date="2018-05" db="EMBL/GenBank/DDBJ databases">
        <title>Kangiella spongicola genome sequence.</title>
        <authorList>
            <person name="Maclea K.S."/>
            <person name="Goen A.E."/>
            <person name="Kelley C."/>
            <person name="Underriner A."/>
            <person name="Silverwood T."/>
            <person name="Trachtenberg A.M."/>
        </authorList>
    </citation>
    <scope>NUCLEOTIDE SEQUENCE [LARGE SCALE GENOMIC DNA]</scope>
    <source>
        <strain evidence="3 4">ATCC BAA-2076</strain>
    </source>
</reference>
<keyword evidence="1" id="KW-1133">Transmembrane helix</keyword>
<keyword evidence="1" id="KW-0472">Membrane</keyword>
<feature type="transmembrane region" description="Helical" evidence="1">
    <location>
        <begin position="437"/>
        <end position="457"/>
    </location>
</feature>
<dbReference type="EMBL" id="QICH01000002">
    <property type="protein sequence ID" value="PXF63369.1"/>
    <property type="molecule type" value="Genomic_DNA"/>
</dbReference>
<keyword evidence="1" id="KW-0812">Transmembrane</keyword>
<feature type="transmembrane region" description="Helical" evidence="1">
    <location>
        <begin position="463"/>
        <end position="484"/>
    </location>
</feature>
<gene>
    <name evidence="3" type="ORF">DL796_08015</name>
</gene>
<feature type="transmembrane region" description="Helical" evidence="1">
    <location>
        <begin position="199"/>
        <end position="219"/>
    </location>
</feature>
<dbReference type="OrthoDB" id="6402665at2"/>
<sequence length="570" mass="64369">MKKGSGCLTVFGGVFFLAGLGIFIWGLLSSYDVWRAQSWQPVDAKITSLELVTSTGDNSTSYGVKGSYQYLYQGNSYQSNQINFYPGTDNIGSYQEDLYRKLQRARNNQQSVTAYVNPNEPSESVLDRTMRWGMLGFQSIFLFVFGGVGLGIMLWSRWGAKALQEVGALKESHPEEPWLWRKEWQGQYFKNTTKNAFKFIAFFAVIWNLISLPATIAVIHEGNLLKEPLKLLVFLFPLVGLIMIGVAVLYYLRDKKYGESTVELQQTPLAIGGKSSGSVIINGNINQQEVMLTLSCQRVVRRRTGKETRTTTTIIWQDDQRLQAKQTQQNEYRVDFNVKIPEGLPESSGKNPNNKIEWVLKVEQKQKGPDLKLMFELPAFVVAHRLDDEPLTEDLFSHADNLQETAKGGDWRYLGIVESYNNYGKEYYFKPFRHKGLGIATFLFGLIFTAIGVGIFIADTSWLFLIAFGGIGLLVLLIGVNVMLFRSRIITSSGVLHCRKGALIPKTYRFNTAEIDDIVRDSNMSSGDKRYYHVAVKTTAGKKEVIAKHLLNSNDVDDFIGQLKSDIGYR</sequence>
<keyword evidence="4" id="KW-1185">Reference proteome</keyword>
<evidence type="ECO:0000313" key="3">
    <source>
        <dbReference type="EMBL" id="PXF63369.1"/>
    </source>
</evidence>